<name>A0AAU6R624_9CAUD</name>
<proteinExistence type="predicted"/>
<organism evidence="1">
    <name type="scientific">Micrococcus phage Olihed</name>
    <dbReference type="NCBI Taxonomy" id="3092209"/>
    <lineage>
        <taxon>Viruses</taxon>
        <taxon>Duplodnaviria</taxon>
        <taxon>Heunggongvirae</taxon>
        <taxon>Uroviricota</taxon>
        <taxon>Caudoviricetes</taxon>
    </lineage>
</organism>
<reference evidence="1" key="1">
    <citation type="submission" date="2023-10" db="EMBL/GenBank/DDBJ databases">
        <title>Two new lytic phages for Micrococcus sp. strain 1402.</title>
        <authorList>
            <person name="Petrzik K."/>
        </authorList>
    </citation>
    <scope>NUCLEOTIDE SEQUENCE</scope>
</reference>
<protein>
    <submittedName>
        <fullName evidence="1">Minor tail protein</fullName>
    </submittedName>
</protein>
<evidence type="ECO:0000313" key="1">
    <source>
        <dbReference type="EMBL" id="WZE63388.1"/>
    </source>
</evidence>
<sequence>MSFQLGTFDTDSIPGFKAILQEWPSLPVEVSFDEIAGDGSLYYQTRMTEKEWVFSLELTGSDVDDVLAKADQVSAALNPKLHGEQDFVPNAAGAWVWRAVLGSPISWERDKILWFSDEGVCRMAGEATLVTSDPYGYSEGAPVSLVSSGTLSLAGEGNTSFYPVIEFRGVLSAAQRFIAGPVQVTGPLVAGQTLVLDFDKMDFFIKSTASGAKIRNVADRFAAFERLEAVGDLDIPVSVSGGTFTQATGRVRSRRI</sequence>
<dbReference type="EMBL" id="OR756648">
    <property type="protein sequence ID" value="WZE63388.1"/>
    <property type="molecule type" value="Genomic_DNA"/>
</dbReference>
<accession>A0AAU6R624</accession>